<keyword evidence="3" id="KW-1185">Reference proteome</keyword>
<dbReference type="PANTHER" id="PTHR31370:SF2">
    <property type="entry name" value="OS08G0105100 PROTEIN"/>
    <property type="match status" value="1"/>
</dbReference>
<comment type="caution">
    <text evidence="2">The sequence shown here is derived from an EMBL/GenBank/DDBJ whole genome shotgun (WGS) entry which is preliminary data.</text>
</comment>
<feature type="domain" description="F-box" evidence="1">
    <location>
        <begin position="12"/>
        <end position="59"/>
    </location>
</feature>
<reference evidence="2 3" key="1">
    <citation type="journal article" date="2019" name="Nat. Plants">
        <title>Genome sequencing of Musa balbisiana reveals subgenome evolution and function divergence in polyploid bananas.</title>
        <authorList>
            <person name="Yao X."/>
        </authorList>
    </citation>
    <scope>NUCLEOTIDE SEQUENCE [LARGE SCALE GENOMIC DNA]</scope>
    <source>
        <strain evidence="3">cv. DH-PKW</strain>
        <tissue evidence="2">Leaves</tissue>
    </source>
</reference>
<dbReference type="EMBL" id="PYDT01000002">
    <property type="protein sequence ID" value="THU71120.1"/>
    <property type="molecule type" value="Genomic_DNA"/>
</dbReference>
<organism evidence="2 3">
    <name type="scientific">Musa balbisiana</name>
    <name type="common">Banana</name>
    <dbReference type="NCBI Taxonomy" id="52838"/>
    <lineage>
        <taxon>Eukaryota</taxon>
        <taxon>Viridiplantae</taxon>
        <taxon>Streptophyta</taxon>
        <taxon>Embryophyta</taxon>
        <taxon>Tracheophyta</taxon>
        <taxon>Spermatophyta</taxon>
        <taxon>Magnoliopsida</taxon>
        <taxon>Liliopsida</taxon>
        <taxon>Zingiberales</taxon>
        <taxon>Musaceae</taxon>
        <taxon>Musa</taxon>
    </lineage>
</organism>
<dbReference type="SUPFAM" id="SSF81383">
    <property type="entry name" value="F-box domain"/>
    <property type="match status" value="1"/>
</dbReference>
<sequence>MSDEAAAEVCGSGFFLALPDDVLAFISCRLGLRDLFALALCCRGLWEVIADSEKIWFAQCCRLGPPPHALPLWREGVDSYFTLCRFLASVAPLLGVWIHQNPELRNVVCVLWGFLSVVGVSVIPQEVGQLGLDSGPLLWAPVFEVLADADGAPSRLFLHGRGDRGEDRLYPGSVQPIDSSCNVLLLEVDVRQIDPCFPPNPPRLPYSGCFSFLSEGKYPTFTRHLRRLNTSIISSPPANPFSQLSFSDRNWLLNEVADAVALEIPSDLATAPLFERCSPCNDTKLLAGRWSQLTEMHMLNRRRIKMKATNRLVPGLMKHRSLDGCDGINDHQCTVAGKRKAFFSVFENLRDEPKQYMSRSMFPQVADLVSSSGNYWWSTPDGLLNFLMSSDSIGLSLKAAHKMNATNMAWPDMSYDWFALYKLPMQVPTACHEHAGLWGGTFGWPSEDKPEKALFLVLLSYEEVRGHRLLIATKILEGTQRLLYPNGSPMFTVRLDEAPKNPFPWGIDRESPRVKVKKSYNGEGVVTSYGFLCSDLEPGALYVLQNGLLAFVWEKSDSVITLQRIVLQELLRKGERVPMLPPTADFSYFTKSYSNMF</sequence>
<evidence type="ECO:0000259" key="1">
    <source>
        <dbReference type="PROSITE" id="PS50181"/>
    </source>
</evidence>
<dbReference type="InterPro" id="IPR036047">
    <property type="entry name" value="F-box-like_dom_sf"/>
</dbReference>
<dbReference type="Proteomes" id="UP000317650">
    <property type="component" value="Chromosome 8"/>
</dbReference>
<evidence type="ECO:0000313" key="3">
    <source>
        <dbReference type="Proteomes" id="UP000317650"/>
    </source>
</evidence>
<dbReference type="InterPro" id="IPR001810">
    <property type="entry name" value="F-box_dom"/>
</dbReference>
<protein>
    <recommendedName>
        <fullName evidence="1">F-box domain-containing protein</fullName>
    </recommendedName>
</protein>
<dbReference type="InterPro" id="IPR040275">
    <property type="entry name" value="At5g39450-like"/>
</dbReference>
<accession>A0A4S8K812</accession>
<dbReference type="Gene3D" id="1.20.1280.50">
    <property type="match status" value="1"/>
</dbReference>
<evidence type="ECO:0000313" key="2">
    <source>
        <dbReference type="EMBL" id="THU71120.1"/>
    </source>
</evidence>
<dbReference type="PANTHER" id="PTHR31370">
    <property type="entry name" value="F-BOX PROTEIN FAMILY-LIKE"/>
    <property type="match status" value="1"/>
</dbReference>
<gene>
    <name evidence="2" type="ORF">C4D60_Mb08t32190</name>
</gene>
<proteinExistence type="predicted"/>
<name>A0A4S8K812_MUSBA</name>
<dbReference type="PROSITE" id="PS50181">
    <property type="entry name" value="FBOX"/>
    <property type="match status" value="1"/>
</dbReference>
<dbReference type="AlphaFoldDB" id="A0A4S8K812"/>
<dbReference type="Pfam" id="PF00646">
    <property type="entry name" value="F-box"/>
    <property type="match status" value="1"/>
</dbReference>